<comment type="caution">
    <text evidence="3">The sequence shown here is derived from an EMBL/GenBank/DDBJ whole genome shotgun (WGS) entry which is preliminary data.</text>
</comment>
<feature type="region of interest" description="Disordered" evidence="1">
    <location>
        <begin position="318"/>
        <end position="361"/>
    </location>
</feature>
<protein>
    <submittedName>
        <fullName evidence="3">Putative transcription factor MYB family</fullName>
    </submittedName>
</protein>
<feature type="domain" description="Myb-like" evidence="2">
    <location>
        <begin position="257"/>
        <end position="305"/>
    </location>
</feature>
<dbReference type="SUPFAM" id="SSF46689">
    <property type="entry name" value="Homeodomain-like"/>
    <property type="match status" value="1"/>
</dbReference>
<gene>
    <name evidence="3" type="ORF">RchiOBHm_Chr7g0182651</name>
</gene>
<evidence type="ECO:0000313" key="3">
    <source>
        <dbReference type="EMBL" id="PRQ16295.1"/>
    </source>
</evidence>
<name>A0A2P6P311_ROSCH</name>
<keyword evidence="4" id="KW-1185">Reference proteome</keyword>
<dbReference type="CDD" id="cd00167">
    <property type="entry name" value="SANT"/>
    <property type="match status" value="1"/>
</dbReference>
<dbReference type="OMA" id="QDSCDEK"/>
<reference evidence="3 4" key="1">
    <citation type="journal article" date="2018" name="Nat. Genet.">
        <title>The Rosa genome provides new insights in the design of modern roses.</title>
        <authorList>
            <person name="Bendahmane M."/>
        </authorList>
    </citation>
    <scope>NUCLEOTIDE SEQUENCE [LARGE SCALE GENOMIC DNA]</scope>
    <source>
        <strain evidence="4">cv. Old Blush</strain>
    </source>
</reference>
<dbReference type="PANTHER" id="PTHR46872:SF10">
    <property type="entry name" value="MYB-LIKE DOMAIN-CONTAINING PROTEIN"/>
    <property type="match status" value="1"/>
</dbReference>
<dbReference type="InterPro" id="IPR009057">
    <property type="entry name" value="Homeodomain-like_sf"/>
</dbReference>
<dbReference type="Gramene" id="PRQ16295">
    <property type="protein sequence ID" value="PRQ16295"/>
    <property type="gene ID" value="RchiOBHm_Chr7g0182651"/>
</dbReference>
<accession>A0A2P6P311</accession>
<dbReference type="STRING" id="74649.A0A2P6P311"/>
<sequence>MVQKRPLDDEQIFVSFKHPRQVGHSRELVSFSESVFAGDVSKPQTSEDGLERCNTGGEEKLSGDVFASLPKAGEDINASAPGSFTISSWTTSTTREEDSFPQAPCHGFYFPEYFNPERPIRTLASEEIYSFLLDHPPRKSASIGPEHQAVIPQWGAHGTNNTSSYLDTFQAVVDSEVENDKRLMGTCVIPMPDSELSTDGECVVGNGRTDCSCEDKASVRCVRQHILEAREKFIKDIGIERFAGLGFCDMGEQVAEKWSDEEEKLFHQVVFSNPASSDKNFWDNLSAVFPSRTKKEIVSYYFNVFMLRKRARQNRYDPVNVDSDNDEWEGSNVHGDNELGVTEDDDSVVDSPGYQNDLGYNRSWGGDMQEYDEDVVDDSCDNVNVDIYGGSIKQISDRCPGNLVNNGGSSPIVQFQKDIAWDEKGDQEVQDDSCTSFEAGASSQDNQLRSENGDHWEVGCFNGTSKLGDHEYVLEPCDAKVWDAGYSTCRKNKVDFLPTCNMIEEVFGKDSWNNYKARDGKNLS</sequence>
<organism evidence="3 4">
    <name type="scientific">Rosa chinensis</name>
    <name type="common">China rose</name>
    <dbReference type="NCBI Taxonomy" id="74649"/>
    <lineage>
        <taxon>Eukaryota</taxon>
        <taxon>Viridiplantae</taxon>
        <taxon>Streptophyta</taxon>
        <taxon>Embryophyta</taxon>
        <taxon>Tracheophyta</taxon>
        <taxon>Spermatophyta</taxon>
        <taxon>Magnoliopsida</taxon>
        <taxon>eudicotyledons</taxon>
        <taxon>Gunneridae</taxon>
        <taxon>Pentapetalae</taxon>
        <taxon>rosids</taxon>
        <taxon>fabids</taxon>
        <taxon>Rosales</taxon>
        <taxon>Rosaceae</taxon>
        <taxon>Rosoideae</taxon>
        <taxon>Rosoideae incertae sedis</taxon>
        <taxon>Rosa</taxon>
    </lineage>
</organism>
<dbReference type="EMBL" id="PDCK01000045">
    <property type="protein sequence ID" value="PRQ16295.1"/>
    <property type="molecule type" value="Genomic_DNA"/>
</dbReference>
<evidence type="ECO:0000259" key="2">
    <source>
        <dbReference type="PROSITE" id="PS50090"/>
    </source>
</evidence>
<dbReference type="InterPro" id="IPR001005">
    <property type="entry name" value="SANT/Myb"/>
</dbReference>
<dbReference type="Gene3D" id="1.10.10.60">
    <property type="entry name" value="Homeodomain-like"/>
    <property type="match status" value="1"/>
</dbReference>
<dbReference type="PROSITE" id="PS50090">
    <property type="entry name" value="MYB_LIKE"/>
    <property type="match status" value="1"/>
</dbReference>
<dbReference type="SMART" id="SM00717">
    <property type="entry name" value="SANT"/>
    <property type="match status" value="1"/>
</dbReference>
<dbReference type="PANTHER" id="PTHR46872">
    <property type="entry name" value="DNA BINDING PROTEIN"/>
    <property type="match status" value="1"/>
</dbReference>
<dbReference type="Proteomes" id="UP000238479">
    <property type="component" value="Chromosome 7"/>
</dbReference>
<dbReference type="Pfam" id="PF00249">
    <property type="entry name" value="Myb_DNA-binding"/>
    <property type="match status" value="1"/>
</dbReference>
<evidence type="ECO:0000256" key="1">
    <source>
        <dbReference type="SAM" id="MobiDB-lite"/>
    </source>
</evidence>
<evidence type="ECO:0000313" key="4">
    <source>
        <dbReference type="Proteomes" id="UP000238479"/>
    </source>
</evidence>
<dbReference type="OrthoDB" id="1908944at2759"/>
<proteinExistence type="predicted"/>
<dbReference type="AlphaFoldDB" id="A0A2P6P311"/>